<dbReference type="PANTHER" id="PTHR37919:SF2">
    <property type="entry name" value="EXPERA DOMAIN-CONTAINING PROTEIN"/>
    <property type="match status" value="1"/>
</dbReference>
<accession>A0AA38R1D0</accession>
<comment type="caution">
    <text evidence="2">The sequence shown here is derived from an EMBL/GenBank/DDBJ whole genome shotgun (WGS) entry which is preliminary data.</text>
</comment>
<organism evidence="2 3">
    <name type="scientific">Coniochaeta hoffmannii</name>
    <dbReference type="NCBI Taxonomy" id="91930"/>
    <lineage>
        <taxon>Eukaryota</taxon>
        <taxon>Fungi</taxon>
        <taxon>Dikarya</taxon>
        <taxon>Ascomycota</taxon>
        <taxon>Pezizomycotina</taxon>
        <taxon>Sordariomycetes</taxon>
        <taxon>Sordariomycetidae</taxon>
        <taxon>Coniochaetales</taxon>
        <taxon>Coniochaetaceae</taxon>
        <taxon>Coniochaeta</taxon>
    </lineage>
</organism>
<dbReference type="AlphaFoldDB" id="A0AA38R1D0"/>
<evidence type="ECO:0000313" key="3">
    <source>
        <dbReference type="Proteomes" id="UP001174691"/>
    </source>
</evidence>
<name>A0AA38R1D0_9PEZI</name>
<dbReference type="Proteomes" id="UP001174691">
    <property type="component" value="Unassembled WGS sequence"/>
</dbReference>
<keyword evidence="3" id="KW-1185">Reference proteome</keyword>
<gene>
    <name evidence="2" type="ORF">NKR19_g10386</name>
</gene>
<feature type="non-terminal residue" evidence="2">
    <location>
        <position position="142"/>
    </location>
</feature>
<sequence length="142" mass="15378">MVSTRSASGITPRPPRTYDSGELVIPLPSKSSRRSATPTPPSSSSSTSKPRRTATKSGSGGWSHRPSPLTLLWLAVSLPLVAWDTAYVLLRPHTMPGGSLHWPLWVPYELYGRVDHVYGFKAWDSGMGFTAAQGMLNLVETG</sequence>
<feature type="compositionally biased region" description="Low complexity" evidence="1">
    <location>
        <begin position="28"/>
        <end position="48"/>
    </location>
</feature>
<dbReference type="PANTHER" id="PTHR37919">
    <property type="entry name" value="PROTEIN CBG05606"/>
    <property type="match status" value="1"/>
</dbReference>
<evidence type="ECO:0000256" key="1">
    <source>
        <dbReference type="SAM" id="MobiDB-lite"/>
    </source>
</evidence>
<proteinExistence type="predicted"/>
<evidence type="ECO:0000313" key="2">
    <source>
        <dbReference type="EMBL" id="KAJ9129405.1"/>
    </source>
</evidence>
<protein>
    <submittedName>
        <fullName evidence="2">Uncharacterized protein</fullName>
    </submittedName>
</protein>
<dbReference type="EMBL" id="JANBVN010000349">
    <property type="protein sequence ID" value="KAJ9129405.1"/>
    <property type="molecule type" value="Genomic_DNA"/>
</dbReference>
<reference evidence="2" key="1">
    <citation type="submission" date="2022-07" db="EMBL/GenBank/DDBJ databases">
        <title>Fungi with potential for degradation of polypropylene.</title>
        <authorList>
            <person name="Gostincar C."/>
        </authorList>
    </citation>
    <scope>NUCLEOTIDE SEQUENCE</scope>
    <source>
        <strain evidence="2">EXF-13287</strain>
    </source>
</reference>
<feature type="region of interest" description="Disordered" evidence="1">
    <location>
        <begin position="1"/>
        <end position="66"/>
    </location>
</feature>